<feature type="domain" description="Aspartate/ornithine carbamoyltransferase Asp/Orn-binding" evidence="6">
    <location>
        <begin position="144"/>
        <end position="292"/>
    </location>
</feature>
<evidence type="ECO:0000259" key="6">
    <source>
        <dbReference type="Pfam" id="PF00185"/>
    </source>
</evidence>
<feature type="binding site" evidence="5">
    <location>
        <position position="156"/>
    </location>
    <ligand>
        <name>L-ornithine</name>
        <dbReference type="ChEBI" id="CHEBI:46911"/>
    </ligand>
</feature>
<dbReference type="Pfam" id="PF02729">
    <property type="entry name" value="OTCace_N"/>
    <property type="match status" value="1"/>
</dbReference>
<feature type="binding site" evidence="5">
    <location>
        <position position="283"/>
    </location>
    <ligand>
        <name>carbamoyl phosphate</name>
        <dbReference type="ChEBI" id="CHEBI:58228"/>
    </ligand>
</feature>
<feature type="binding site" evidence="5">
    <location>
        <position position="215"/>
    </location>
    <ligand>
        <name>L-ornithine</name>
        <dbReference type="ChEBI" id="CHEBI:46911"/>
    </ligand>
</feature>
<evidence type="ECO:0000313" key="9">
    <source>
        <dbReference type="Proteomes" id="UP000809243"/>
    </source>
</evidence>
<dbReference type="Proteomes" id="UP000809243">
    <property type="component" value="Unassembled WGS sequence"/>
</dbReference>
<feature type="binding site" evidence="5">
    <location>
        <begin position="255"/>
        <end position="256"/>
    </location>
    <ligand>
        <name>carbamoyl phosphate</name>
        <dbReference type="ChEBI" id="CHEBI:58228"/>
    </ligand>
</feature>
<dbReference type="HAMAP" id="MF_01109">
    <property type="entry name" value="OTCase"/>
    <property type="match status" value="1"/>
</dbReference>
<dbReference type="SUPFAM" id="SSF53671">
    <property type="entry name" value="Aspartate/ornithine carbamoyltransferase"/>
    <property type="match status" value="1"/>
</dbReference>
<dbReference type="GO" id="GO:0005737">
    <property type="term" value="C:cytoplasm"/>
    <property type="evidence" value="ECO:0007669"/>
    <property type="project" value="UniProtKB-SubCell"/>
</dbReference>
<accession>A0A939C8P0</accession>
<dbReference type="GO" id="GO:0019240">
    <property type="term" value="P:citrulline biosynthetic process"/>
    <property type="evidence" value="ECO:0007669"/>
    <property type="project" value="TreeGrafter"/>
</dbReference>
<dbReference type="PRINTS" id="PR00102">
    <property type="entry name" value="OTCASE"/>
</dbReference>
<comment type="caution">
    <text evidence="8">The sequence shown here is derived from an EMBL/GenBank/DDBJ whole genome shotgun (WGS) entry which is preliminary data.</text>
</comment>
<protein>
    <recommendedName>
        <fullName evidence="2 5">Ornithine carbamoyltransferase</fullName>
        <shortName evidence="5">OTCase</shortName>
        <ecNumber evidence="2 5">2.1.3.3</ecNumber>
    </recommendedName>
</protein>
<dbReference type="PANTHER" id="PTHR45753">
    <property type="entry name" value="ORNITHINE CARBAMOYLTRANSFERASE, MITOCHONDRIAL"/>
    <property type="match status" value="1"/>
</dbReference>
<dbReference type="PROSITE" id="PS00097">
    <property type="entry name" value="CARBAMOYLTRANSFERASE"/>
    <property type="match status" value="1"/>
</dbReference>
<dbReference type="InterPro" id="IPR006131">
    <property type="entry name" value="Asp_carbamoyltransf_Asp/Orn-bd"/>
</dbReference>
<comment type="subcellular location">
    <subcellularLocation>
        <location evidence="5">Cytoplasm</location>
    </subcellularLocation>
</comment>
<feature type="binding site" evidence="5">
    <location>
        <begin position="48"/>
        <end position="51"/>
    </location>
    <ligand>
        <name>carbamoyl phosphate</name>
        <dbReference type="ChEBI" id="CHEBI:58228"/>
    </ligand>
</feature>
<evidence type="ECO:0000256" key="5">
    <source>
        <dbReference type="HAMAP-Rule" id="MF_01109"/>
    </source>
</evidence>
<dbReference type="FunFam" id="3.40.50.1370:FF:000008">
    <property type="entry name" value="Ornithine carbamoyltransferase"/>
    <property type="match status" value="1"/>
</dbReference>
<feature type="binding site" evidence="5">
    <location>
        <position position="98"/>
    </location>
    <ligand>
        <name>carbamoyl phosphate</name>
        <dbReference type="ChEBI" id="CHEBI:58228"/>
    </ligand>
</feature>
<dbReference type="PRINTS" id="PR00100">
    <property type="entry name" value="AOTCASE"/>
</dbReference>
<proteinExistence type="inferred from homology"/>
<evidence type="ECO:0000313" key="8">
    <source>
        <dbReference type="EMBL" id="MBN2067142.1"/>
    </source>
</evidence>
<dbReference type="NCBIfam" id="NF001986">
    <property type="entry name" value="PRK00779.1"/>
    <property type="match status" value="1"/>
</dbReference>
<comment type="catalytic activity">
    <reaction evidence="4 5">
        <text>carbamoyl phosphate + L-ornithine = L-citrulline + phosphate + H(+)</text>
        <dbReference type="Rhea" id="RHEA:19513"/>
        <dbReference type="ChEBI" id="CHEBI:15378"/>
        <dbReference type="ChEBI" id="CHEBI:43474"/>
        <dbReference type="ChEBI" id="CHEBI:46911"/>
        <dbReference type="ChEBI" id="CHEBI:57743"/>
        <dbReference type="ChEBI" id="CHEBI:58228"/>
        <dbReference type="EC" id="2.1.3.3"/>
    </reaction>
</comment>
<dbReference type="EC" id="2.1.3.3" evidence="2 5"/>
<feature type="domain" description="Aspartate/ornithine carbamoyltransferase carbamoyl-P binding" evidence="7">
    <location>
        <begin position="2"/>
        <end position="138"/>
    </location>
</feature>
<keyword evidence="3 5" id="KW-0808">Transferase</keyword>
<gene>
    <name evidence="8" type="primary">argF</name>
    <name evidence="8" type="ORF">JW744_01600</name>
</gene>
<dbReference type="AlphaFoldDB" id="A0A939C8P0"/>
<evidence type="ECO:0000259" key="7">
    <source>
        <dbReference type="Pfam" id="PF02729"/>
    </source>
</evidence>
<dbReference type="Gene3D" id="3.40.50.1370">
    <property type="entry name" value="Aspartate/ornithine carbamoyltransferase"/>
    <property type="match status" value="2"/>
</dbReference>
<evidence type="ECO:0000256" key="4">
    <source>
        <dbReference type="ARBA" id="ARBA00048772"/>
    </source>
</evidence>
<evidence type="ECO:0000256" key="3">
    <source>
        <dbReference type="ARBA" id="ARBA00022679"/>
    </source>
</evidence>
<dbReference type="InterPro" id="IPR006130">
    <property type="entry name" value="Asp/Orn_carbamoylTrfase"/>
</dbReference>
<dbReference type="PANTHER" id="PTHR45753:SF3">
    <property type="entry name" value="ORNITHINE TRANSCARBAMYLASE, MITOCHONDRIAL"/>
    <property type="match status" value="1"/>
</dbReference>
<feature type="binding site" evidence="5">
    <location>
        <begin position="125"/>
        <end position="128"/>
    </location>
    <ligand>
        <name>carbamoyl phosphate</name>
        <dbReference type="ChEBI" id="CHEBI:58228"/>
    </ligand>
</feature>
<dbReference type="InterPro" id="IPR002292">
    <property type="entry name" value="Orn/put_carbamltrans"/>
</dbReference>
<dbReference type="Pfam" id="PF00185">
    <property type="entry name" value="OTCace"/>
    <property type="match status" value="1"/>
</dbReference>
<dbReference type="GO" id="GO:0016597">
    <property type="term" value="F:amino acid binding"/>
    <property type="evidence" value="ECO:0007669"/>
    <property type="project" value="InterPro"/>
</dbReference>
<feature type="binding site" evidence="5">
    <location>
        <begin position="219"/>
        <end position="220"/>
    </location>
    <ligand>
        <name>L-ornithine</name>
        <dbReference type="ChEBI" id="CHEBI:46911"/>
    </ligand>
</feature>
<dbReference type="InterPro" id="IPR036901">
    <property type="entry name" value="Asp/Orn_carbamoylTrfase_sf"/>
</dbReference>
<comment type="similarity">
    <text evidence="1 5">Belongs to the aspartate/ornithine carbamoyltransferase superfamily. OTCase family.</text>
</comment>
<evidence type="ECO:0000256" key="1">
    <source>
        <dbReference type="ARBA" id="ARBA00007805"/>
    </source>
</evidence>
<reference evidence="8" key="1">
    <citation type="submission" date="2021-01" db="EMBL/GenBank/DDBJ databases">
        <title>Active Sulfur Cycling in an Early Earth Analoge.</title>
        <authorList>
            <person name="Hahn C.R."/>
            <person name="Youssef N.H."/>
            <person name="Elshahed M."/>
        </authorList>
    </citation>
    <scope>NUCLEOTIDE SEQUENCE</scope>
    <source>
        <strain evidence="8">Zod_Metabat.1151</strain>
    </source>
</reference>
<dbReference type="InterPro" id="IPR006132">
    <property type="entry name" value="Asp/Orn_carbamoyltranf_P-bd"/>
</dbReference>
<dbReference type="InterPro" id="IPR024904">
    <property type="entry name" value="OTCase_ArgI"/>
</dbReference>
<dbReference type="EMBL" id="JAFGDB010000027">
    <property type="protein sequence ID" value="MBN2067142.1"/>
    <property type="molecule type" value="Genomic_DNA"/>
</dbReference>
<feature type="binding site" evidence="5">
    <location>
        <position position="75"/>
    </location>
    <ligand>
        <name>carbamoyl phosphate</name>
        <dbReference type="ChEBI" id="CHEBI:58228"/>
    </ligand>
</feature>
<sequence length="299" mass="32805">MNLLKLLDWDSSRISEIIELASEVKETPENYSKGLEGKTLAMLFQKTSTRTRASFEAGMTQLGGHAIYLDWRATNFTLGTIQDEVKCLGQYVDIIMARVFRHEDIEAISGASSRPVINGLCNLWHPCQALGDLLTLKEKKGSLKGLKLAYVGDGNNVCNSLIVGCSKLGVHVSAATPKQYKPLQDAASFGENSGNYSWAESPAAAVKDADAVYTDTWVSMGQEQETKDRERVFPPYQVNGKLMALAKKDAIFMHCLPAHRNREVADSVIDSKQSVVFDQAGNRLHVQKAVLLKLLGKAG</sequence>
<organism evidence="8 9">
    <name type="scientific">Candidatus Iainarchaeum sp</name>
    <dbReference type="NCBI Taxonomy" id="3101447"/>
    <lineage>
        <taxon>Archaea</taxon>
        <taxon>Candidatus Iainarchaeota</taxon>
        <taxon>Candidatus Iainarchaeia</taxon>
        <taxon>Candidatus Iainarchaeales</taxon>
        <taxon>Candidatus Iainarchaeaceae</taxon>
        <taxon>Candidatus Iainarchaeum</taxon>
    </lineage>
</organism>
<dbReference type="NCBIfam" id="TIGR00658">
    <property type="entry name" value="orni_carb_tr"/>
    <property type="match status" value="1"/>
</dbReference>
<evidence type="ECO:0000256" key="2">
    <source>
        <dbReference type="ARBA" id="ARBA00013007"/>
    </source>
</evidence>
<name>A0A939C8P0_9ARCH</name>
<keyword evidence="5" id="KW-0963">Cytoplasm</keyword>
<dbReference type="GO" id="GO:0004585">
    <property type="term" value="F:ornithine carbamoyltransferase activity"/>
    <property type="evidence" value="ECO:0007669"/>
    <property type="project" value="UniProtKB-UniRule"/>
</dbReference>
<dbReference type="GO" id="GO:0042450">
    <property type="term" value="P:L-arginine biosynthetic process via ornithine"/>
    <property type="evidence" value="ECO:0007669"/>
    <property type="project" value="UniProtKB-UniRule"/>
</dbReference>